<gene>
    <name evidence="5" type="ORF">VIBNISOn1_450072</name>
</gene>
<accession>A0AAV2VUN3</accession>
<keyword evidence="2" id="KW-0238">DNA-binding</keyword>
<comment type="caution">
    <text evidence="5">The sequence shown here is derived from an EMBL/GenBank/DDBJ whole genome shotgun (WGS) entry which is preliminary data.</text>
</comment>
<dbReference type="Proteomes" id="UP000018211">
    <property type="component" value="Unassembled WGS sequence"/>
</dbReference>
<dbReference type="InterPro" id="IPR036388">
    <property type="entry name" value="WH-like_DNA-bd_sf"/>
</dbReference>
<dbReference type="Pfam" id="PF12802">
    <property type="entry name" value="MarR_2"/>
    <property type="match status" value="1"/>
</dbReference>
<evidence type="ECO:0000256" key="2">
    <source>
        <dbReference type="ARBA" id="ARBA00023125"/>
    </source>
</evidence>
<dbReference type="PRINTS" id="PR00598">
    <property type="entry name" value="HTHMARR"/>
</dbReference>
<dbReference type="EMBL" id="CAOF01000137">
    <property type="protein sequence ID" value="CCO48109.1"/>
    <property type="molecule type" value="Genomic_DNA"/>
</dbReference>
<dbReference type="PROSITE" id="PS50995">
    <property type="entry name" value="HTH_MARR_2"/>
    <property type="match status" value="1"/>
</dbReference>
<evidence type="ECO:0000256" key="3">
    <source>
        <dbReference type="ARBA" id="ARBA00023163"/>
    </source>
</evidence>
<keyword evidence="3" id="KW-0804">Transcription</keyword>
<dbReference type="SUPFAM" id="SSF46785">
    <property type="entry name" value="Winged helix' DNA-binding domain"/>
    <property type="match status" value="1"/>
</dbReference>
<dbReference type="SMART" id="SM00347">
    <property type="entry name" value="HTH_MARR"/>
    <property type="match status" value="1"/>
</dbReference>
<reference evidence="5 6" key="1">
    <citation type="journal article" date="2013" name="ISME J.">
        <title>Comparative genomics of pathogenic lineages of Vibrio nigripulchritudo identifies virulence-associated traits.</title>
        <authorList>
            <person name="Goudenege D."/>
            <person name="Labreuche Y."/>
            <person name="Krin E."/>
            <person name="Ansquer D."/>
            <person name="Mangenot S."/>
            <person name="Calteau A."/>
            <person name="Medigue C."/>
            <person name="Mazel D."/>
            <person name="Polz M.F."/>
            <person name="Le Roux F."/>
        </authorList>
    </citation>
    <scope>NUCLEOTIDE SEQUENCE [LARGE SCALE GENOMIC DNA]</scope>
    <source>
        <strain evidence="5 6">SOn1</strain>
    </source>
</reference>
<proteinExistence type="predicted"/>
<protein>
    <submittedName>
        <fullName evidence="5">Bacterial regulatory protein, MarR family protein</fullName>
    </submittedName>
</protein>
<dbReference type="GO" id="GO:0003677">
    <property type="term" value="F:DNA binding"/>
    <property type="evidence" value="ECO:0007669"/>
    <property type="project" value="UniProtKB-KW"/>
</dbReference>
<evidence type="ECO:0000313" key="5">
    <source>
        <dbReference type="EMBL" id="CCO48109.1"/>
    </source>
</evidence>
<evidence type="ECO:0000313" key="6">
    <source>
        <dbReference type="Proteomes" id="UP000018211"/>
    </source>
</evidence>
<dbReference type="InterPro" id="IPR000835">
    <property type="entry name" value="HTH_MarR-typ"/>
</dbReference>
<name>A0AAV2VUN3_9VIBR</name>
<keyword evidence="1" id="KW-0805">Transcription regulation</keyword>
<organism evidence="5 6">
    <name type="scientific">Vibrio nigripulchritudo SOn1</name>
    <dbReference type="NCBI Taxonomy" id="1238450"/>
    <lineage>
        <taxon>Bacteria</taxon>
        <taxon>Pseudomonadati</taxon>
        <taxon>Pseudomonadota</taxon>
        <taxon>Gammaproteobacteria</taxon>
        <taxon>Vibrionales</taxon>
        <taxon>Vibrionaceae</taxon>
        <taxon>Vibrio</taxon>
    </lineage>
</organism>
<dbReference type="Gene3D" id="1.10.10.10">
    <property type="entry name" value="Winged helix-like DNA-binding domain superfamily/Winged helix DNA-binding domain"/>
    <property type="match status" value="1"/>
</dbReference>
<dbReference type="RefSeq" id="WP_004402464.1">
    <property type="nucleotide sequence ID" value="NZ_LK391965.1"/>
</dbReference>
<dbReference type="AlphaFoldDB" id="A0AAV2VUN3"/>
<dbReference type="InterPro" id="IPR036390">
    <property type="entry name" value="WH_DNA-bd_sf"/>
</dbReference>
<feature type="domain" description="HTH marR-type" evidence="4">
    <location>
        <begin position="9"/>
        <end position="142"/>
    </location>
</feature>
<dbReference type="PANTHER" id="PTHR42756">
    <property type="entry name" value="TRANSCRIPTIONAL REGULATOR, MARR"/>
    <property type="match status" value="1"/>
</dbReference>
<evidence type="ECO:0000256" key="1">
    <source>
        <dbReference type="ARBA" id="ARBA00023015"/>
    </source>
</evidence>
<dbReference type="PANTHER" id="PTHR42756:SF1">
    <property type="entry name" value="TRANSCRIPTIONAL REPRESSOR OF EMRAB OPERON"/>
    <property type="match status" value="1"/>
</dbReference>
<evidence type="ECO:0000259" key="4">
    <source>
        <dbReference type="PROSITE" id="PS50995"/>
    </source>
</evidence>
<sequence>MGQFTFSLDEFLPYKLVRTAEQVADSLAELYQKEFGITRPEWRIIANLGAREDVIARDLSDVTNLDKVKVSRTLARLEEKELITREKTENDQRATHIQLTEKGQALYERIIPRALQWESEILDGLTGSQYRDLFRALDALKQSTDAVYQKHSGKS</sequence>
<dbReference type="GO" id="GO:0003700">
    <property type="term" value="F:DNA-binding transcription factor activity"/>
    <property type="evidence" value="ECO:0007669"/>
    <property type="project" value="InterPro"/>
</dbReference>